<feature type="domain" description="4'-phosphopantetheinyl transferase" evidence="4">
    <location>
        <begin position="104"/>
        <end position="179"/>
    </location>
</feature>
<comment type="caution">
    <text evidence="6">The sequence shown here is derived from an EMBL/GenBank/DDBJ whole genome shotgun (WGS) entry which is preliminary data.</text>
</comment>
<proteinExistence type="predicted"/>
<feature type="binding site" evidence="3">
    <location>
        <position position="108"/>
    </location>
    <ligand>
        <name>Mg(2+)</name>
        <dbReference type="ChEBI" id="CHEBI:18420"/>
    </ligand>
</feature>
<dbReference type="PRINTS" id="PR01399">
    <property type="entry name" value="ENTSNTHTASED"/>
</dbReference>
<feature type="domain" description="4'-phosphopantetheinyl transferase N-terminal" evidence="5">
    <location>
        <begin position="29"/>
        <end position="95"/>
    </location>
</feature>
<feature type="binding site" evidence="2">
    <location>
        <begin position="85"/>
        <end position="86"/>
    </location>
    <ligand>
        <name>CoA</name>
        <dbReference type="ChEBI" id="CHEBI:57287"/>
    </ligand>
</feature>
<gene>
    <name evidence="6" type="ORF">Pro02_75550</name>
</gene>
<dbReference type="OrthoDB" id="8210607at2"/>
<evidence type="ECO:0000259" key="4">
    <source>
        <dbReference type="Pfam" id="PF01648"/>
    </source>
</evidence>
<evidence type="ECO:0000256" key="3">
    <source>
        <dbReference type="PIRSR" id="PIRSR603542-2"/>
    </source>
</evidence>
<comment type="cofactor">
    <cofactor evidence="3">
        <name>Mg(2+)</name>
        <dbReference type="ChEBI" id="CHEBI:18420"/>
    </cofactor>
</comment>
<dbReference type="GO" id="GO:0008897">
    <property type="term" value="F:holo-[acyl-carrier-protein] synthase activity"/>
    <property type="evidence" value="ECO:0007669"/>
    <property type="project" value="InterPro"/>
</dbReference>
<dbReference type="InterPro" id="IPR003542">
    <property type="entry name" value="Enbac_synth_compD-like"/>
</dbReference>
<dbReference type="GO" id="GO:0000287">
    <property type="term" value="F:magnesium ion binding"/>
    <property type="evidence" value="ECO:0007669"/>
    <property type="project" value="InterPro"/>
</dbReference>
<dbReference type="InterPro" id="IPR008278">
    <property type="entry name" value="4-PPantetheinyl_Trfase_dom"/>
</dbReference>
<dbReference type="Gene3D" id="3.90.470.20">
    <property type="entry name" value="4'-phosphopantetheinyl transferase domain"/>
    <property type="match status" value="1"/>
</dbReference>
<dbReference type="Proteomes" id="UP000655044">
    <property type="component" value="Unassembled WGS sequence"/>
</dbReference>
<keyword evidence="3" id="KW-0460">Magnesium</keyword>
<protein>
    <submittedName>
        <fullName evidence="6">Putative 4'-phosphopantetheinyl transferase</fullName>
    </submittedName>
</protein>
<dbReference type="PANTHER" id="PTHR38096:SF1">
    <property type="entry name" value="ENTEROBACTIN SYNTHASE COMPONENT D"/>
    <property type="match status" value="1"/>
</dbReference>
<evidence type="ECO:0000313" key="6">
    <source>
        <dbReference type="EMBL" id="GIH89147.1"/>
    </source>
</evidence>
<feature type="binding site" evidence="2">
    <location>
        <position position="152"/>
    </location>
    <ligand>
        <name>CoA</name>
        <dbReference type="ChEBI" id="CHEBI:57287"/>
    </ligand>
</feature>
<dbReference type="RefSeq" id="WP_068926356.1">
    <property type="nucleotide sequence ID" value="NZ_BMQP01000073.1"/>
</dbReference>
<sequence>MIETILPPFVVSADTFADVNPAEEMLFPEEEAAITKAVDKRRNEFITARACARRALKLLGRPPAPVPPGVRGEPQWPANVIGSITHCAGYRGAVLGEPEQTATIGIDAEPNQPLPNGVLEAIGLPEERSEVAAMLSDSPEIRWDRLLFCAKEAVYKAWFPLTGRWLNFEDARVTVDPHQDRFSARLLVDGPMVNGRKLRGFSGRWMSENGLILTAIVMPRTD</sequence>
<dbReference type="Pfam" id="PF17837">
    <property type="entry name" value="4PPT_N"/>
    <property type="match status" value="1"/>
</dbReference>
<keyword evidence="3" id="KW-0479">Metal-binding</keyword>
<accession>A0A8J3WHX9</accession>
<keyword evidence="7" id="KW-1185">Reference proteome</keyword>
<evidence type="ECO:0000313" key="7">
    <source>
        <dbReference type="Proteomes" id="UP000655044"/>
    </source>
</evidence>
<dbReference type="InterPro" id="IPR041354">
    <property type="entry name" value="4PPT_N"/>
</dbReference>
<dbReference type="InterPro" id="IPR037143">
    <property type="entry name" value="4-PPantetheinyl_Trfase_dom_sf"/>
</dbReference>
<reference evidence="6" key="1">
    <citation type="submission" date="2021-01" db="EMBL/GenBank/DDBJ databases">
        <title>Whole genome shotgun sequence of Planobispora rosea NBRC 15558.</title>
        <authorList>
            <person name="Komaki H."/>
            <person name="Tamura T."/>
        </authorList>
    </citation>
    <scope>NUCLEOTIDE SEQUENCE</scope>
    <source>
        <strain evidence="6">NBRC 15558</strain>
    </source>
</reference>
<dbReference type="AlphaFoldDB" id="A0A8J3WHX9"/>
<dbReference type="GO" id="GO:0009366">
    <property type="term" value="C:enterobactin synthetase complex"/>
    <property type="evidence" value="ECO:0007669"/>
    <property type="project" value="InterPro"/>
</dbReference>
<feature type="binding site" evidence="3">
    <location>
        <position position="109"/>
    </location>
    <ligand>
        <name>Mg(2+)</name>
        <dbReference type="ChEBI" id="CHEBI:18420"/>
    </ligand>
</feature>
<feature type="binding site" evidence="2">
    <location>
        <position position="156"/>
    </location>
    <ligand>
        <name>CoA</name>
        <dbReference type="ChEBI" id="CHEBI:57287"/>
    </ligand>
</feature>
<dbReference type="GO" id="GO:0005886">
    <property type="term" value="C:plasma membrane"/>
    <property type="evidence" value="ECO:0007669"/>
    <property type="project" value="TreeGrafter"/>
</dbReference>
<dbReference type="GO" id="GO:0009239">
    <property type="term" value="P:enterobactin biosynthetic process"/>
    <property type="evidence" value="ECO:0007669"/>
    <property type="project" value="InterPro"/>
</dbReference>
<evidence type="ECO:0000256" key="1">
    <source>
        <dbReference type="ARBA" id="ARBA00022679"/>
    </source>
</evidence>
<keyword evidence="1 6" id="KW-0808">Transferase</keyword>
<organism evidence="6 7">
    <name type="scientific">Planobispora rosea</name>
    <dbReference type="NCBI Taxonomy" id="35762"/>
    <lineage>
        <taxon>Bacteria</taxon>
        <taxon>Bacillati</taxon>
        <taxon>Actinomycetota</taxon>
        <taxon>Actinomycetes</taxon>
        <taxon>Streptosporangiales</taxon>
        <taxon>Streptosporangiaceae</taxon>
        <taxon>Planobispora</taxon>
    </lineage>
</organism>
<feature type="binding site" evidence="3">
    <location>
        <position position="107"/>
    </location>
    <ligand>
        <name>Mg(2+)</name>
        <dbReference type="ChEBI" id="CHEBI:18420"/>
    </ligand>
</feature>
<feature type="binding site" evidence="2">
    <location>
        <position position="107"/>
    </location>
    <ligand>
        <name>CoA</name>
        <dbReference type="ChEBI" id="CHEBI:57287"/>
    </ligand>
</feature>
<dbReference type="SUPFAM" id="SSF56214">
    <property type="entry name" value="4'-phosphopantetheinyl transferase"/>
    <property type="match status" value="1"/>
</dbReference>
<evidence type="ECO:0000256" key="2">
    <source>
        <dbReference type="PIRSR" id="PIRSR603542-1"/>
    </source>
</evidence>
<feature type="binding site" evidence="2">
    <location>
        <position position="49"/>
    </location>
    <ligand>
        <name>CoA</name>
        <dbReference type="ChEBI" id="CHEBI:57287"/>
    </ligand>
</feature>
<feature type="binding site" evidence="2">
    <location>
        <position position="41"/>
    </location>
    <ligand>
        <name>CoA</name>
        <dbReference type="ChEBI" id="CHEBI:57287"/>
    </ligand>
</feature>
<dbReference type="EMBL" id="BOOI01000109">
    <property type="protein sequence ID" value="GIH89147.1"/>
    <property type="molecule type" value="Genomic_DNA"/>
</dbReference>
<dbReference type="PANTHER" id="PTHR38096">
    <property type="entry name" value="ENTEROBACTIN SYNTHASE COMPONENT D"/>
    <property type="match status" value="1"/>
</dbReference>
<dbReference type="Pfam" id="PF01648">
    <property type="entry name" value="ACPS"/>
    <property type="match status" value="1"/>
</dbReference>
<evidence type="ECO:0000259" key="5">
    <source>
        <dbReference type="Pfam" id="PF17837"/>
    </source>
</evidence>
<name>A0A8J3WHX9_PLARO</name>
<feature type="binding site" evidence="2">
    <location>
        <position position="166"/>
    </location>
    <ligand>
        <name>CoA</name>
        <dbReference type="ChEBI" id="CHEBI:57287"/>
    </ligand>
</feature>